<evidence type="ECO:0000256" key="1">
    <source>
        <dbReference type="ARBA" id="ARBA00000085"/>
    </source>
</evidence>
<reference evidence="21" key="1">
    <citation type="submission" date="2016-10" db="EMBL/GenBank/DDBJ databases">
        <authorList>
            <person name="Varghese N."/>
            <person name="Submissions S."/>
        </authorList>
    </citation>
    <scope>NUCLEOTIDE SEQUENCE [LARGE SCALE GENOMIC DNA]</scope>
    <source>
        <strain evidence="21">DSM 17724</strain>
    </source>
</reference>
<dbReference type="EMBL" id="FOIU01000001">
    <property type="protein sequence ID" value="SEW27567.1"/>
    <property type="molecule type" value="Genomic_DNA"/>
</dbReference>
<dbReference type="PANTHER" id="PTHR46630">
    <property type="entry name" value="TETRATRICOPEPTIDE REPEAT PROTEIN 29"/>
    <property type="match status" value="1"/>
</dbReference>
<comment type="similarity">
    <text evidence="15">Belongs to the Rap family.</text>
</comment>
<evidence type="ECO:0000256" key="5">
    <source>
        <dbReference type="ARBA" id="ARBA00017322"/>
    </source>
</evidence>
<evidence type="ECO:0000256" key="14">
    <source>
        <dbReference type="ARBA" id="ARBA00030800"/>
    </source>
</evidence>
<comment type="cofactor">
    <cofactor evidence="2">
        <name>[4Fe-4S] cluster</name>
        <dbReference type="ChEBI" id="CHEBI:49883"/>
    </cofactor>
</comment>
<feature type="coiled-coil region" evidence="17">
    <location>
        <begin position="381"/>
        <end position="411"/>
    </location>
</feature>
<dbReference type="InterPro" id="IPR019734">
    <property type="entry name" value="TPR_rpt"/>
</dbReference>
<sequence>MSFFSVLTAQHKIIDSLVLVSQSATSADTIKINANNELAWEFRKTNFTLAKKYALEAYVLSQKCNYLPGLITSLNRLGTVYIFNKQYSQAENIYLKVLKLETKIGNKYGIGRASNQLSEIYRNKKNFKKAISYATRALIIFKELNKSSLVALILNNLGLIYQNIGSYEIATKYLLQSLDIREKLGEENNCGYSYMNLGVLYLTMKNYENAKTYLFKSEKIFIKYRDDYELSKIYNNLGVIFFETGNDNLAKGYYEKSLGLKKKIGIKNTDSDIYNNLGAFYYRKGIIETANNNFQKSLSIQNNYISKDQLKDATINLGNLFFQKQDYDGAIKYYQKALKTSKNSPNRIETLNALYNLYLSYSYKKQYDSAMYYHKDYNSLRNNIDADYKKAIDLKQKYEQKKKENELLIKNQKISKINIEKLSLENQNKNILIYTLSTIFALAALLFFIFLRWKGEKQKAELALKDKKLEEKKLEELIKNQELKSINDMIKVQDEERKRISQDLHDRLGSMLSVAKVYYKSGEEQMKKNKKFDFEQFQKANILLDEACQEVRKISYEMSSGVLTKFGLIAAVEELLIVIQQTKKMKVEFIASDIENRLDSNVEIQVYRIIQELLNNILKYSEAKNVTVQILKLSSILNVQVEDDGEGFDKTKRSKGLGLNNINSRVQSLAGSIDIDSALGRGTSVNIEIPINSYI</sequence>
<dbReference type="Gene3D" id="1.20.5.1930">
    <property type="match status" value="1"/>
</dbReference>
<dbReference type="RefSeq" id="WP_170835680.1">
    <property type="nucleotide sequence ID" value="NZ_FOIU01000001.1"/>
</dbReference>
<evidence type="ECO:0000256" key="9">
    <source>
        <dbReference type="ARBA" id="ARBA00022737"/>
    </source>
</evidence>
<dbReference type="InterPro" id="IPR011712">
    <property type="entry name" value="Sig_transdc_His_kin_sub3_dim/P"/>
</dbReference>
<keyword evidence="21" id="KW-1185">Reference proteome</keyword>
<evidence type="ECO:0000313" key="20">
    <source>
        <dbReference type="EMBL" id="SEW27567.1"/>
    </source>
</evidence>
<evidence type="ECO:0000256" key="12">
    <source>
        <dbReference type="ARBA" id="ARBA00023014"/>
    </source>
</evidence>
<dbReference type="InterPro" id="IPR036890">
    <property type="entry name" value="HATPase_C_sf"/>
</dbReference>
<accession>A0A1I0QK25</accession>
<dbReference type="GO" id="GO:0046872">
    <property type="term" value="F:metal ion binding"/>
    <property type="evidence" value="ECO:0007669"/>
    <property type="project" value="UniProtKB-KW"/>
</dbReference>
<dbReference type="GO" id="GO:0051539">
    <property type="term" value="F:4 iron, 4 sulfur cluster binding"/>
    <property type="evidence" value="ECO:0007669"/>
    <property type="project" value="UniProtKB-KW"/>
</dbReference>
<feature type="repeat" description="TPR" evidence="16">
    <location>
        <begin position="271"/>
        <end position="304"/>
    </location>
</feature>
<dbReference type="SUPFAM" id="SSF48452">
    <property type="entry name" value="TPR-like"/>
    <property type="match status" value="2"/>
</dbReference>
<dbReference type="InterPro" id="IPR004358">
    <property type="entry name" value="Sig_transdc_His_kin-like_C"/>
</dbReference>
<comment type="catalytic activity">
    <reaction evidence="1">
        <text>ATP + protein L-histidine = ADP + protein N-phospho-L-histidine.</text>
        <dbReference type="EC" id="2.7.13.3"/>
    </reaction>
</comment>
<keyword evidence="6" id="KW-0004">4Fe-4S</keyword>
<evidence type="ECO:0000256" key="16">
    <source>
        <dbReference type="PROSITE-ProRule" id="PRU00339"/>
    </source>
</evidence>
<evidence type="ECO:0000256" key="17">
    <source>
        <dbReference type="SAM" id="Coils"/>
    </source>
</evidence>
<evidence type="ECO:0000256" key="18">
    <source>
        <dbReference type="SAM" id="Phobius"/>
    </source>
</evidence>
<feature type="repeat" description="TPR" evidence="16">
    <location>
        <begin position="311"/>
        <end position="344"/>
    </location>
</feature>
<comment type="function">
    <text evidence="13">Member of the two-component regulatory system NreB/NreC involved in the control of dissimilatory nitrate/nitrite reduction in response to oxygen. NreB functions as a direct oxygen sensor histidine kinase which is autophosphorylated, in the absence of oxygen, probably at the conserved histidine residue, and transfers its phosphate group probably to a conserved aspartate residue of NreC. NreB/NreC activates the expression of the nitrate (narGHJI) and nitrite (nir) reductase operons, as well as the putative nitrate transporter gene narT.</text>
</comment>
<feature type="repeat" description="TPR" evidence="16">
    <location>
        <begin position="71"/>
        <end position="104"/>
    </location>
</feature>
<keyword evidence="10 16" id="KW-0802">TPR repeat</keyword>
<protein>
    <recommendedName>
        <fullName evidence="5">Oxygen sensor histidine kinase NreB</fullName>
        <ecNumber evidence="4">2.7.13.3</ecNumber>
    </recommendedName>
    <alternativeName>
        <fullName evidence="14">Nitrogen regulation protein B</fullName>
    </alternativeName>
</protein>
<dbReference type="SUPFAM" id="SSF55874">
    <property type="entry name" value="ATPase domain of HSP90 chaperone/DNA topoisomerase II/histidine kinase"/>
    <property type="match status" value="1"/>
</dbReference>
<keyword evidence="7" id="KW-0963">Cytoplasm</keyword>
<proteinExistence type="inferred from homology"/>
<keyword evidence="20" id="KW-0808">Transferase</keyword>
<evidence type="ECO:0000313" key="21">
    <source>
        <dbReference type="Proteomes" id="UP000199469"/>
    </source>
</evidence>
<feature type="coiled-coil region" evidence="17">
    <location>
        <begin position="457"/>
        <end position="484"/>
    </location>
</feature>
<evidence type="ECO:0000256" key="11">
    <source>
        <dbReference type="ARBA" id="ARBA00023004"/>
    </source>
</evidence>
<dbReference type="Pfam" id="PF02518">
    <property type="entry name" value="HATPase_c"/>
    <property type="match status" value="1"/>
</dbReference>
<feature type="repeat" description="TPR" evidence="16">
    <location>
        <begin position="151"/>
        <end position="184"/>
    </location>
</feature>
<evidence type="ECO:0000256" key="4">
    <source>
        <dbReference type="ARBA" id="ARBA00012438"/>
    </source>
</evidence>
<dbReference type="InterPro" id="IPR051476">
    <property type="entry name" value="Bac_ResReg_Asp_Phosphatase"/>
</dbReference>
<feature type="domain" description="Histidine kinase" evidence="19">
    <location>
        <begin position="499"/>
        <end position="693"/>
    </location>
</feature>
<keyword evidence="9" id="KW-0677">Repeat</keyword>
<dbReference type="Pfam" id="PF07730">
    <property type="entry name" value="HisKA_3"/>
    <property type="match status" value="1"/>
</dbReference>
<evidence type="ECO:0000256" key="3">
    <source>
        <dbReference type="ARBA" id="ARBA00004496"/>
    </source>
</evidence>
<dbReference type="GO" id="GO:0005737">
    <property type="term" value="C:cytoplasm"/>
    <property type="evidence" value="ECO:0007669"/>
    <property type="project" value="UniProtKB-SubCell"/>
</dbReference>
<keyword evidence="17" id="KW-0175">Coiled coil</keyword>
<dbReference type="STRING" id="356305.SAMN05421841_1968"/>
<dbReference type="PANTHER" id="PTHR46630:SF1">
    <property type="entry name" value="TETRATRICOPEPTIDE REPEAT PROTEIN 29"/>
    <property type="match status" value="1"/>
</dbReference>
<gene>
    <name evidence="20" type="ORF">SAMN05421841_1968</name>
</gene>
<dbReference type="GO" id="GO:0016020">
    <property type="term" value="C:membrane"/>
    <property type="evidence" value="ECO:0007669"/>
    <property type="project" value="InterPro"/>
</dbReference>
<evidence type="ECO:0000256" key="2">
    <source>
        <dbReference type="ARBA" id="ARBA00001966"/>
    </source>
</evidence>
<dbReference type="EC" id="2.7.13.3" evidence="4"/>
<evidence type="ECO:0000256" key="15">
    <source>
        <dbReference type="ARBA" id="ARBA00038253"/>
    </source>
</evidence>
<evidence type="ECO:0000256" key="13">
    <source>
        <dbReference type="ARBA" id="ARBA00024827"/>
    </source>
</evidence>
<dbReference type="PROSITE" id="PS50005">
    <property type="entry name" value="TPR"/>
    <property type="match status" value="5"/>
</dbReference>
<evidence type="ECO:0000256" key="8">
    <source>
        <dbReference type="ARBA" id="ARBA00022723"/>
    </source>
</evidence>
<dbReference type="PRINTS" id="PR00344">
    <property type="entry name" value="BCTRLSENSOR"/>
</dbReference>
<name>A0A1I0QK25_9FLAO</name>
<dbReference type="InterPro" id="IPR005467">
    <property type="entry name" value="His_kinase_dom"/>
</dbReference>
<dbReference type="Proteomes" id="UP000199469">
    <property type="component" value="Unassembled WGS sequence"/>
</dbReference>
<dbReference type="PROSITE" id="PS50293">
    <property type="entry name" value="TPR_REGION"/>
    <property type="match status" value="1"/>
</dbReference>
<feature type="repeat" description="TPR" evidence="16">
    <location>
        <begin position="231"/>
        <end position="264"/>
    </location>
</feature>
<dbReference type="PROSITE" id="PS50109">
    <property type="entry name" value="HIS_KIN"/>
    <property type="match status" value="1"/>
</dbReference>
<dbReference type="InterPro" id="IPR003594">
    <property type="entry name" value="HATPase_dom"/>
</dbReference>
<dbReference type="GO" id="GO:0046983">
    <property type="term" value="F:protein dimerization activity"/>
    <property type="evidence" value="ECO:0007669"/>
    <property type="project" value="InterPro"/>
</dbReference>
<dbReference type="SMART" id="SM00028">
    <property type="entry name" value="TPR"/>
    <property type="match status" value="7"/>
</dbReference>
<dbReference type="Pfam" id="PF13424">
    <property type="entry name" value="TPR_12"/>
    <property type="match status" value="3"/>
</dbReference>
<keyword evidence="18" id="KW-1133">Transmembrane helix</keyword>
<dbReference type="AlphaFoldDB" id="A0A1I0QK25"/>
<keyword evidence="12" id="KW-0411">Iron-sulfur</keyword>
<organism evidence="20 21">
    <name type="scientific">Chryseobacterium wanjuense</name>
    <dbReference type="NCBI Taxonomy" id="356305"/>
    <lineage>
        <taxon>Bacteria</taxon>
        <taxon>Pseudomonadati</taxon>
        <taxon>Bacteroidota</taxon>
        <taxon>Flavobacteriia</taxon>
        <taxon>Flavobacteriales</taxon>
        <taxon>Weeksellaceae</taxon>
        <taxon>Chryseobacterium group</taxon>
        <taxon>Chryseobacterium</taxon>
    </lineage>
</organism>
<keyword evidence="18" id="KW-0812">Transmembrane</keyword>
<comment type="subcellular location">
    <subcellularLocation>
        <location evidence="3">Cytoplasm</location>
    </subcellularLocation>
</comment>
<keyword evidence="20" id="KW-0418">Kinase</keyword>
<dbReference type="GO" id="GO:0000155">
    <property type="term" value="F:phosphorelay sensor kinase activity"/>
    <property type="evidence" value="ECO:0007669"/>
    <property type="project" value="InterPro"/>
</dbReference>
<evidence type="ECO:0000256" key="7">
    <source>
        <dbReference type="ARBA" id="ARBA00022490"/>
    </source>
</evidence>
<feature type="transmembrane region" description="Helical" evidence="18">
    <location>
        <begin position="431"/>
        <end position="451"/>
    </location>
</feature>
<evidence type="ECO:0000259" key="19">
    <source>
        <dbReference type="PROSITE" id="PS50109"/>
    </source>
</evidence>
<dbReference type="Gene3D" id="3.30.565.10">
    <property type="entry name" value="Histidine kinase-like ATPase, C-terminal domain"/>
    <property type="match status" value="1"/>
</dbReference>
<dbReference type="Pfam" id="PF13181">
    <property type="entry name" value="TPR_8"/>
    <property type="match status" value="1"/>
</dbReference>
<dbReference type="CDD" id="cd16917">
    <property type="entry name" value="HATPase_UhpB-NarQ-NarX-like"/>
    <property type="match status" value="1"/>
</dbReference>
<dbReference type="Gene3D" id="1.25.40.10">
    <property type="entry name" value="Tetratricopeptide repeat domain"/>
    <property type="match status" value="2"/>
</dbReference>
<dbReference type="SMART" id="SM00387">
    <property type="entry name" value="HATPase_c"/>
    <property type="match status" value="1"/>
</dbReference>
<keyword evidence="11" id="KW-0408">Iron</keyword>
<keyword evidence="8" id="KW-0479">Metal-binding</keyword>
<dbReference type="InterPro" id="IPR011990">
    <property type="entry name" value="TPR-like_helical_dom_sf"/>
</dbReference>
<keyword evidence="18" id="KW-0472">Membrane</keyword>
<evidence type="ECO:0000256" key="10">
    <source>
        <dbReference type="ARBA" id="ARBA00022803"/>
    </source>
</evidence>
<evidence type="ECO:0000256" key="6">
    <source>
        <dbReference type="ARBA" id="ARBA00022485"/>
    </source>
</evidence>